<accession>A0A8J5TVU2</accession>
<gene>
    <name evidence="1" type="ORF">Hamer_G003740</name>
</gene>
<sequence length="140" mass="15165">MSLGNFTIHAEVWDRFGTYVETAIGTIEVVMPTEEEVEEFGVVDKIEYLTAIGNQFKIGMLLMARASIRENAPWLSLDAASLTSLTGKEVDLRLMDIAKMNTEALKTAKETVSFATLSELNVGAGVLRAATEGGCGRTCD</sequence>
<dbReference type="Proteomes" id="UP000747542">
    <property type="component" value="Unassembled WGS sequence"/>
</dbReference>
<dbReference type="EMBL" id="JAHLQT010000697">
    <property type="protein sequence ID" value="KAG7177993.1"/>
    <property type="molecule type" value="Genomic_DNA"/>
</dbReference>
<protein>
    <submittedName>
        <fullName evidence="1">Uncharacterized protein</fullName>
    </submittedName>
</protein>
<name>A0A8J5TVU2_HOMAM</name>
<evidence type="ECO:0000313" key="1">
    <source>
        <dbReference type="EMBL" id="KAG7177993.1"/>
    </source>
</evidence>
<proteinExistence type="predicted"/>
<keyword evidence="2" id="KW-1185">Reference proteome</keyword>
<reference evidence="1" key="1">
    <citation type="journal article" date="2021" name="Sci. Adv.">
        <title>The American lobster genome reveals insights on longevity, neural, and immune adaptations.</title>
        <authorList>
            <person name="Polinski J.M."/>
            <person name="Zimin A.V."/>
            <person name="Clark K.F."/>
            <person name="Kohn A.B."/>
            <person name="Sadowski N."/>
            <person name="Timp W."/>
            <person name="Ptitsyn A."/>
            <person name="Khanna P."/>
            <person name="Romanova D.Y."/>
            <person name="Williams P."/>
            <person name="Greenwood S.J."/>
            <person name="Moroz L.L."/>
            <person name="Walt D.R."/>
            <person name="Bodnar A.G."/>
        </authorList>
    </citation>
    <scope>NUCLEOTIDE SEQUENCE</scope>
    <source>
        <strain evidence="1">GMGI-L3</strain>
    </source>
</reference>
<organism evidence="1 2">
    <name type="scientific">Homarus americanus</name>
    <name type="common">American lobster</name>
    <dbReference type="NCBI Taxonomy" id="6706"/>
    <lineage>
        <taxon>Eukaryota</taxon>
        <taxon>Metazoa</taxon>
        <taxon>Ecdysozoa</taxon>
        <taxon>Arthropoda</taxon>
        <taxon>Crustacea</taxon>
        <taxon>Multicrustacea</taxon>
        <taxon>Malacostraca</taxon>
        <taxon>Eumalacostraca</taxon>
        <taxon>Eucarida</taxon>
        <taxon>Decapoda</taxon>
        <taxon>Pleocyemata</taxon>
        <taxon>Astacidea</taxon>
        <taxon>Nephropoidea</taxon>
        <taxon>Nephropidae</taxon>
        <taxon>Homarus</taxon>
    </lineage>
</organism>
<dbReference type="AlphaFoldDB" id="A0A8J5TVU2"/>
<comment type="caution">
    <text evidence="1">The sequence shown here is derived from an EMBL/GenBank/DDBJ whole genome shotgun (WGS) entry which is preliminary data.</text>
</comment>
<evidence type="ECO:0000313" key="2">
    <source>
        <dbReference type="Proteomes" id="UP000747542"/>
    </source>
</evidence>
<feature type="non-terminal residue" evidence="1">
    <location>
        <position position="140"/>
    </location>
</feature>